<evidence type="ECO:0000256" key="3">
    <source>
        <dbReference type="ARBA" id="ARBA00022729"/>
    </source>
</evidence>
<dbReference type="SUPFAM" id="SSF56935">
    <property type="entry name" value="Porins"/>
    <property type="match status" value="1"/>
</dbReference>
<feature type="chain" id="PRO_5013918157" description="Outer membrane porin" evidence="4">
    <location>
        <begin position="20"/>
        <end position="394"/>
    </location>
</feature>
<dbReference type="GO" id="GO:0016020">
    <property type="term" value="C:membrane"/>
    <property type="evidence" value="ECO:0007669"/>
    <property type="project" value="InterPro"/>
</dbReference>
<dbReference type="Pfam" id="PF03573">
    <property type="entry name" value="OprD"/>
    <property type="match status" value="1"/>
</dbReference>
<name>A0A2D3W9F8_9BACT</name>
<gene>
    <name evidence="5" type="ORF">CFH83_08525</name>
</gene>
<dbReference type="InterPro" id="IPR005318">
    <property type="entry name" value="OM_porin_bac"/>
</dbReference>
<evidence type="ECO:0000256" key="1">
    <source>
        <dbReference type="ARBA" id="ARBA00009075"/>
    </source>
</evidence>
<dbReference type="PANTHER" id="PTHR34596">
    <property type="entry name" value="CHITOPORIN"/>
    <property type="match status" value="1"/>
</dbReference>
<sequence>MTKTILLSFVAAAALNASGINEAFSQGKSRGHIRTAYINNNYDAGGNDYATAIGGELKFETAPWNDVKLGVGAYVSQKIGFATGENTTANGDFFDENKKSYAYVGEAYLDYSAGDFTLRVGRQLLDTPLADADDIRMNPNTFEAAIATYTPMEGTTLLGGYVTRWAGVDSGEDKSTFKKLGGVESRGAAVAAIMSENIENLSAQGWYYGIDRVADVFYGDATYTMAFSETSGVEITAQYADFNEEVSSAVEGHVYGLGLSLNVGAITLGAAYNRASNDAGKAVVNGYGGGPYLTSMEEWTIDGMEDAKAYQFSTEIDMGFTGLEGMSLTALYGLFKSAPLATKIKEWDVILAYTLSDAFNVEASYARVTDCYDNANEGADAGYSRFLTRLNYSF</sequence>
<evidence type="ECO:0008006" key="7">
    <source>
        <dbReference type="Google" id="ProtNLM"/>
    </source>
</evidence>
<dbReference type="GO" id="GO:0015288">
    <property type="term" value="F:porin activity"/>
    <property type="evidence" value="ECO:0007669"/>
    <property type="project" value="TreeGrafter"/>
</dbReference>
<dbReference type="EMBL" id="DLUI01000121">
    <property type="protein sequence ID" value="DAB37951.1"/>
    <property type="molecule type" value="Genomic_DNA"/>
</dbReference>
<protein>
    <recommendedName>
        <fullName evidence="7">Outer membrane porin</fullName>
    </recommendedName>
</protein>
<dbReference type="Gene3D" id="2.40.160.10">
    <property type="entry name" value="Porin"/>
    <property type="match status" value="1"/>
</dbReference>
<evidence type="ECO:0000256" key="2">
    <source>
        <dbReference type="ARBA" id="ARBA00022448"/>
    </source>
</evidence>
<evidence type="ECO:0000313" key="5">
    <source>
        <dbReference type="EMBL" id="DAB37951.1"/>
    </source>
</evidence>
<evidence type="ECO:0000313" key="6">
    <source>
        <dbReference type="Proteomes" id="UP000228859"/>
    </source>
</evidence>
<dbReference type="Proteomes" id="UP000228859">
    <property type="component" value="Unassembled WGS sequence"/>
</dbReference>
<reference evidence="5 6" key="1">
    <citation type="journal article" date="2017" name="Front. Microbiol.">
        <title>Comparative Genomic Analysis of the Class Epsilonproteobacteria and Proposed Reclassification to Epsilonbacteraeota (phyl. nov.).</title>
        <authorList>
            <person name="Waite D.W."/>
            <person name="Vanwonterghem I."/>
            <person name="Rinke C."/>
            <person name="Parks D.H."/>
            <person name="Zhang Y."/>
            <person name="Takai K."/>
            <person name="Sievert S.M."/>
            <person name="Simon J."/>
            <person name="Campbell B.J."/>
            <person name="Hanson T.E."/>
            <person name="Woyke T."/>
            <person name="Klotz M.G."/>
            <person name="Hugenholtz P."/>
        </authorList>
    </citation>
    <scope>NUCLEOTIDE SEQUENCE [LARGE SCALE GENOMIC DNA]</scope>
    <source>
        <strain evidence="5">UBA12443</strain>
    </source>
</reference>
<accession>A0A2D3W9F8</accession>
<dbReference type="PANTHER" id="PTHR34596:SF2">
    <property type="entry name" value="CHITOPORIN"/>
    <property type="match status" value="1"/>
</dbReference>
<keyword evidence="2" id="KW-0813">Transport</keyword>
<dbReference type="RefSeq" id="WP_294895989.1">
    <property type="nucleotide sequence ID" value="NZ_DLUI01000121.1"/>
</dbReference>
<dbReference type="AlphaFoldDB" id="A0A2D3W9F8"/>
<evidence type="ECO:0000256" key="4">
    <source>
        <dbReference type="SAM" id="SignalP"/>
    </source>
</evidence>
<dbReference type="InterPro" id="IPR023614">
    <property type="entry name" value="Porin_dom_sf"/>
</dbReference>
<comment type="similarity">
    <text evidence="1">Belongs to the outer membrane porin (Opr) (TC 1.B.25) family.</text>
</comment>
<comment type="caution">
    <text evidence="5">The sequence shown here is derived from an EMBL/GenBank/DDBJ whole genome shotgun (WGS) entry which is preliminary data.</text>
</comment>
<proteinExistence type="inferred from homology"/>
<keyword evidence="3 4" id="KW-0732">Signal</keyword>
<feature type="signal peptide" evidence="4">
    <location>
        <begin position="1"/>
        <end position="19"/>
    </location>
</feature>
<organism evidence="5 6">
    <name type="scientific">Sulfuricurvum kujiense</name>
    <dbReference type="NCBI Taxonomy" id="148813"/>
    <lineage>
        <taxon>Bacteria</taxon>
        <taxon>Pseudomonadati</taxon>
        <taxon>Campylobacterota</taxon>
        <taxon>Epsilonproteobacteria</taxon>
        <taxon>Campylobacterales</taxon>
        <taxon>Sulfurimonadaceae</taxon>
        <taxon>Sulfuricurvum</taxon>
    </lineage>
</organism>